<feature type="compositionally biased region" description="Polar residues" evidence="3">
    <location>
        <begin position="1"/>
        <end position="30"/>
    </location>
</feature>
<dbReference type="SUPFAM" id="SSF57850">
    <property type="entry name" value="RING/U-box"/>
    <property type="match status" value="1"/>
</dbReference>
<dbReference type="Gene3D" id="3.30.40.10">
    <property type="entry name" value="Zinc/RING finger domain, C3HC4 (zinc finger)"/>
    <property type="match status" value="1"/>
</dbReference>
<comment type="subcellular location">
    <subcellularLocation>
        <location evidence="1">Cytoplasm</location>
    </subcellularLocation>
</comment>
<feature type="compositionally biased region" description="Low complexity" evidence="3">
    <location>
        <begin position="85"/>
        <end position="102"/>
    </location>
</feature>
<evidence type="ECO:0008006" key="6">
    <source>
        <dbReference type="Google" id="ProtNLM"/>
    </source>
</evidence>
<evidence type="ECO:0000256" key="1">
    <source>
        <dbReference type="ARBA" id="ARBA00004496"/>
    </source>
</evidence>
<dbReference type="InterPro" id="IPR013083">
    <property type="entry name" value="Znf_RING/FYVE/PHD"/>
</dbReference>
<evidence type="ECO:0000313" key="5">
    <source>
        <dbReference type="Proteomes" id="UP001244341"/>
    </source>
</evidence>
<reference evidence="4 5" key="1">
    <citation type="submission" date="2023-05" db="EMBL/GenBank/DDBJ databases">
        <title>A 100% complete, gapless, phased diploid assembly of the Scenedesmus obliquus UTEX 3031 genome.</title>
        <authorList>
            <person name="Biondi T.C."/>
            <person name="Hanschen E.R."/>
            <person name="Kwon T."/>
            <person name="Eng W."/>
            <person name="Kruse C.P.S."/>
            <person name="Koehler S.I."/>
            <person name="Kunde Y."/>
            <person name="Gleasner C.D."/>
            <person name="You Mak K.T."/>
            <person name="Polle J."/>
            <person name="Hovde B.T."/>
            <person name="Starkenburg S.R."/>
        </authorList>
    </citation>
    <scope>NUCLEOTIDE SEQUENCE [LARGE SCALE GENOMIC DNA]</scope>
    <source>
        <strain evidence="4 5">DOE0152z</strain>
    </source>
</reference>
<sequence length="610" mass="63586">MFSSATQANPSGETNQSTAASRNPGQNGSLSAEAPTFVPRPVGSTAEQQQQQQHAGRGGAKGPRGRGRSDSRGGLSRALQDRPTGEQQDQQQQPRQARQQQQRGGGRSQGSRPQRQQQQQQQQGQQHGSRTQLRQQQQQQQQQQANADGSPERGGSSSGGYARPPAPSSATKGRQVAANHLLNFQYDTARSTRGGRGGAAMGTSSAGRRRFPAPRPQRYDKEKFLQANFRFLVSSVVDTRQFDSNADRMFDWDDVLLVDMASATPIQCPISLESPPLCPQITPCGHVYSFGSIMQHLMTHGGEALRRSAPCPLCYQPVVARELRLVTVREVTSPSVGSTVTFQLLCRPKGSIIPVPVAAAAATAAAAAGTSTAAAGPTEAAGSSAAAAAAGSSPSSTPSGTPSNYAACPPTVTGKLVELEDMVQDEACRRRWKFLSHLPLHGTFRLGEVTLLQPQLTAEDLAPFSEELSNRDKRRKRKIEAARRESRREAAAAAAAQRARQGPTAAELLAMPRLGGSAEAGAAAAAAAGSDAAGSAGAGISGLTPEQMEEALAAQVMHDTALGAAGGSGSGAVLGSSPPGGEGLQQQVQQRALGRVAAAAAVRLLGELAG</sequence>
<proteinExistence type="predicted"/>
<protein>
    <recommendedName>
        <fullName evidence="6">SP-RING-type domain-containing protein</fullName>
    </recommendedName>
</protein>
<evidence type="ECO:0000313" key="4">
    <source>
        <dbReference type="EMBL" id="WIA20869.1"/>
    </source>
</evidence>
<name>A0ABY8UIJ7_TETOB</name>
<feature type="region of interest" description="Disordered" evidence="3">
    <location>
        <begin position="567"/>
        <end position="587"/>
    </location>
</feature>
<accession>A0ABY8UIJ7</accession>
<feature type="compositionally biased region" description="Gly residues" evidence="3">
    <location>
        <begin position="567"/>
        <end position="583"/>
    </location>
</feature>
<dbReference type="Proteomes" id="UP001244341">
    <property type="component" value="Chromosome 12b"/>
</dbReference>
<dbReference type="PANTHER" id="PTHR12983">
    <property type="entry name" value="RING FINGER 10 FAMILY MEMBER"/>
    <property type="match status" value="1"/>
</dbReference>
<keyword evidence="5" id="KW-1185">Reference proteome</keyword>
<organism evidence="4 5">
    <name type="scientific">Tetradesmus obliquus</name>
    <name type="common">Green alga</name>
    <name type="synonym">Acutodesmus obliquus</name>
    <dbReference type="NCBI Taxonomy" id="3088"/>
    <lineage>
        <taxon>Eukaryota</taxon>
        <taxon>Viridiplantae</taxon>
        <taxon>Chlorophyta</taxon>
        <taxon>core chlorophytes</taxon>
        <taxon>Chlorophyceae</taxon>
        <taxon>CS clade</taxon>
        <taxon>Sphaeropleales</taxon>
        <taxon>Scenedesmaceae</taxon>
        <taxon>Tetradesmus</taxon>
    </lineage>
</organism>
<gene>
    <name evidence="4" type="ORF">OEZ85_005218</name>
</gene>
<dbReference type="EMBL" id="CP126219">
    <property type="protein sequence ID" value="WIA20869.1"/>
    <property type="molecule type" value="Genomic_DNA"/>
</dbReference>
<feature type="region of interest" description="Disordered" evidence="3">
    <location>
        <begin position="187"/>
        <end position="215"/>
    </location>
</feature>
<feature type="region of interest" description="Disordered" evidence="3">
    <location>
        <begin position="1"/>
        <end position="174"/>
    </location>
</feature>
<evidence type="ECO:0000256" key="2">
    <source>
        <dbReference type="ARBA" id="ARBA00022490"/>
    </source>
</evidence>
<keyword evidence="2" id="KW-0963">Cytoplasm</keyword>
<feature type="compositionally biased region" description="Low complexity" evidence="3">
    <location>
        <begin position="109"/>
        <end position="144"/>
    </location>
</feature>
<dbReference type="PANTHER" id="PTHR12983:SF9">
    <property type="entry name" value="E3 UBIQUITIN-PROTEIN LIGASE RNF10"/>
    <property type="match status" value="1"/>
</dbReference>
<evidence type="ECO:0000256" key="3">
    <source>
        <dbReference type="SAM" id="MobiDB-lite"/>
    </source>
</evidence>
<dbReference type="InterPro" id="IPR039739">
    <property type="entry name" value="MAG2/RNF10"/>
</dbReference>